<dbReference type="Proteomes" id="UP000037069">
    <property type="component" value="Unassembled WGS sequence"/>
</dbReference>
<sequence length="192" mass="22264">MATSVKRPRKETMPVRNITKVADLSSDNFKSIIKEGNREVLDKLINLTGEVISLKKENENLKQKIVTLRTENESDRKRKARLEDQVKCKYLIFKVVSNNKSTINEVKKVCRDILDISDINIFKAVKKLLDSVQSTYAVLGKTKKLKGTDIYIEKDLNEERQRDKRAMLMLKKNVIKISKIHCIVLREDQMES</sequence>
<protein>
    <submittedName>
        <fullName evidence="2">Uncharacterized protein</fullName>
    </submittedName>
</protein>
<dbReference type="EMBL" id="JRES01001145">
    <property type="protein sequence ID" value="KNC25152.1"/>
    <property type="molecule type" value="Genomic_DNA"/>
</dbReference>
<evidence type="ECO:0000256" key="1">
    <source>
        <dbReference type="SAM" id="Coils"/>
    </source>
</evidence>
<keyword evidence="3" id="KW-1185">Reference proteome</keyword>
<accession>A0A0L0BYN5</accession>
<reference evidence="2 3" key="1">
    <citation type="journal article" date="2015" name="Nat. Commun.">
        <title>Lucilia cuprina genome unlocks parasitic fly biology to underpin future interventions.</title>
        <authorList>
            <person name="Anstead C.A."/>
            <person name="Korhonen P.K."/>
            <person name="Young N.D."/>
            <person name="Hall R.S."/>
            <person name="Jex A.R."/>
            <person name="Murali S.C."/>
            <person name="Hughes D.S."/>
            <person name="Lee S.F."/>
            <person name="Perry T."/>
            <person name="Stroehlein A.J."/>
            <person name="Ansell B.R."/>
            <person name="Breugelmans B."/>
            <person name="Hofmann A."/>
            <person name="Qu J."/>
            <person name="Dugan S."/>
            <person name="Lee S.L."/>
            <person name="Chao H."/>
            <person name="Dinh H."/>
            <person name="Han Y."/>
            <person name="Doddapaneni H.V."/>
            <person name="Worley K.C."/>
            <person name="Muzny D.M."/>
            <person name="Ioannidis P."/>
            <person name="Waterhouse R.M."/>
            <person name="Zdobnov E.M."/>
            <person name="James P.J."/>
            <person name="Bagnall N.H."/>
            <person name="Kotze A.C."/>
            <person name="Gibbs R.A."/>
            <person name="Richards S."/>
            <person name="Batterham P."/>
            <person name="Gasser R.B."/>
        </authorList>
    </citation>
    <scope>NUCLEOTIDE SEQUENCE [LARGE SCALE GENOMIC DNA]</scope>
    <source>
        <strain evidence="2 3">LS</strain>
        <tissue evidence="2">Full body</tissue>
    </source>
</reference>
<gene>
    <name evidence="2" type="ORF">FF38_01739</name>
</gene>
<name>A0A0L0BYN5_LUCCU</name>
<feature type="coiled-coil region" evidence="1">
    <location>
        <begin position="44"/>
        <end position="85"/>
    </location>
</feature>
<evidence type="ECO:0000313" key="2">
    <source>
        <dbReference type="EMBL" id="KNC25152.1"/>
    </source>
</evidence>
<comment type="caution">
    <text evidence="2">The sequence shown here is derived from an EMBL/GenBank/DDBJ whole genome shotgun (WGS) entry which is preliminary data.</text>
</comment>
<dbReference type="AlphaFoldDB" id="A0A0L0BYN5"/>
<proteinExistence type="predicted"/>
<evidence type="ECO:0000313" key="3">
    <source>
        <dbReference type="Proteomes" id="UP000037069"/>
    </source>
</evidence>
<organism evidence="2 3">
    <name type="scientific">Lucilia cuprina</name>
    <name type="common">Green bottle fly</name>
    <name type="synonym">Australian sheep blowfly</name>
    <dbReference type="NCBI Taxonomy" id="7375"/>
    <lineage>
        <taxon>Eukaryota</taxon>
        <taxon>Metazoa</taxon>
        <taxon>Ecdysozoa</taxon>
        <taxon>Arthropoda</taxon>
        <taxon>Hexapoda</taxon>
        <taxon>Insecta</taxon>
        <taxon>Pterygota</taxon>
        <taxon>Neoptera</taxon>
        <taxon>Endopterygota</taxon>
        <taxon>Diptera</taxon>
        <taxon>Brachycera</taxon>
        <taxon>Muscomorpha</taxon>
        <taxon>Oestroidea</taxon>
        <taxon>Calliphoridae</taxon>
        <taxon>Luciliinae</taxon>
        <taxon>Lucilia</taxon>
    </lineage>
</organism>
<keyword evidence="1" id="KW-0175">Coiled coil</keyword>